<feature type="domain" description="AbiEi antitoxin N-terminal" evidence="1">
    <location>
        <begin position="4"/>
        <end position="40"/>
    </location>
</feature>
<evidence type="ECO:0000313" key="2">
    <source>
        <dbReference type="EMBL" id="MBM6399765.1"/>
    </source>
</evidence>
<gene>
    <name evidence="2" type="ORF">JQN70_05155</name>
</gene>
<evidence type="ECO:0000313" key="3">
    <source>
        <dbReference type="Proteomes" id="UP001430172"/>
    </source>
</evidence>
<dbReference type="EMBL" id="JAFDVD010000006">
    <property type="protein sequence ID" value="MBM6399765.1"/>
    <property type="molecule type" value="Genomic_DNA"/>
</dbReference>
<name>A0ABS2CJ11_9MICO</name>
<comment type="caution">
    <text evidence="2">The sequence shown here is derived from an EMBL/GenBank/DDBJ whole genome shotgun (WGS) entry which is preliminary data.</text>
</comment>
<sequence length="306" mass="33286">MDEPLRDLADAQGGVFTTAQARAAGVGERELARLRRIGEVHAVARSVSAVRPWREAWLEERLLLRTRGALALYPDARPVGASALVVAGVPVYGVRTDRADLVRPVHREVLTELCRIREPCPSLREAHSPVDPAHDLAAAIVQTALDHGHLAATVAADHALHHGLVTRDQIVAAAECTIGWPDTGRVRTTLALADGRAESVGETRLRLFVVALGWRVTPQTPLQDRWGTFGYGDLGVDGTRLVLEFDGRVKYGEGGEVVWKEKRREDRGRRAGYLFERVIWSELAAPSVLGPRLMAARTSAALPPAG</sequence>
<keyword evidence="3" id="KW-1185">Reference proteome</keyword>
<evidence type="ECO:0000259" key="1">
    <source>
        <dbReference type="Pfam" id="PF13338"/>
    </source>
</evidence>
<organism evidence="2 3">
    <name type="scientific">Phycicoccus sonneratiae</name>
    <dbReference type="NCBI Taxonomy" id="2807628"/>
    <lineage>
        <taxon>Bacteria</taxon>
        <taxon>Bacillati</taxon>
        <taxon>Actinomycetota</taxon>
        <taxon>Actinomycetes</taxon>
        <taxon>Micrococcales</taxon>
        <taxon>Intrasporangiaceae</taxon>
        <taxon>Phycicoccus</taxon>
    </lineage>
</organism>
<protein>
    <submittedName>
        <fullName evidence="2">Type IV toxin-antitoxin system AbiEi family antitoxin domain-containing protein</fullName>
    </submittedName>
</protein>
<accession>A0ABS2CJ11</accession>
<proteinExistence type="predicted"/>
<dbReference type="Pfam" id="PF13338">
    <property type="entry name" value="AbiEi_4"/>
    <property type="match status" value="1"/>
</dbReference>
<reference evidence="2" key="1">
    <citation type="submission" date="2021-02" db="EMBL/GenBank/DDBJ databases">
        <title>Phycicoccus sp. MQZ13P-5T, whole genome shotgun sequence.</title>
        <authorList>
            <person name="Tuo L."/>
        </authorList>
    </citation>
    <scope>NUCLEOTIDE SEQUENCE</scope>
    <source>
        <strain evidence="2">MQZ13P-5</strain>
    </source>
</reference>
<dbReference type="InterPro" id="IPR025159">
    <property type="entry name" value="AbiEi_N"/>
</dbReference>
<dbReference type="Proteomes" id="UP001430172">
    <property type="component" value="Unassembled WGS sequence"/>
</dbReference>